<gene>
    <name evidence="2" type="primary">20204857</name>
    <name evidence="1" type="ORF">HELRODRAFT_174173</name>
</gene>
<dbReference type="GeneID" id="20204857"/>
<dbReference type="CTD" id="20204857"/>
<protein>
    <submittedName>
        <fullName evidence="1 2">Uncharacterized protein</fullName>
    </submittedName>
</protein>
<proteinExistence type="predicted"/>
<dbReference type="KEGG" id="hro:HELRODRAFT_174173"/>
<keyword evidence="3" id="KW-1185">Reference proteome</keyword>
<dbReference type="EnsemblMetazoa" id="HelroT174173">
    <property type="protein sequence ID" value="HelroP174173"/>
    <property type="gene ID" value="HelroG174173"/>
</dbReference>
<evidence type="ECO:0000313" key="1">
    <source>
        <dbReference type="EMBL" id="ESO02766.1"/>
    </source>
</evidence>
<reference evidence="1 3" key="2">
    <citation type="journal article" date="2013" name="Nature">
        <title>Insights into bilaterian evolution from three spiralian genomes.</title>
        <authorList>
            <person name="Simakov O."/>
            <person name="Marletaz F."/>
            <person name="Cho S.J."/>
            <person name="Edsinger-Gonzales E."/>
            <person name="Havlak P."/>
            <person name="Hellsten U."/>
            <person name="Kuo D.H."/>
            <person name="Larsson T."/>
            <person name="Lv J."/>
            <person name="Arendt D."/>
            <person name="Savage R."/>
            <person name="Osoegawa K."/>
            <person name="de Jong P."/>
            <person name="Grimwood J."/>
            <person name="Chapman J.A."/>
            <person name="Shapiro H."/>
            <person name="Aerts A."/>
            <person name="Otillar R.P."/>
            <person name="Terry A.Y."/>
            <person name="Boore J.L."/>
            <person name="Grigoriev I.V."/>
            <person name="Lindberg D.R."/>
            <person name="Seaver E.C."/>
            <person name="Weisblat D.A."/>
            <person name="Putnam N.H."/>
            <person name="Rokhsar D.S."/>
        </authorList>
    </citation>
    <scope>NUCLEOTIDE SEQUENCE</scope>
</reference>
<dbReference type="HOGENOM" id="CLU_1442545_0_0_1"/>
<evidence type="ECO:0000313" key="2">
    <source>
        <dbReference type="EnsemblMetazoa" id="HelroP174173"/>
    </source>
</evidence>
<dbReference type="AlphaFoldDB" id="T1F7Q8"/>
<dbReference type="EMBL" id="KB096716">
    <property type="protein sequence ID" value="ESO02766.1"/>
    <property type="molecule type" value="Genomic_DNA"/>
</dbReference>
<dbReference type="InParanoid" id="T1F7Q8"/>
<reference evidence="2" key="3">
    <citation type="submission" date="2015-06" db="UniProtKB">
        <authorList>
            <consortium name="EnsemblMetazoa"/>
        </authorList>
    </citation>
    <scope>IDENTIFICATION</scope>
</reference>
<organism evidence="2 3">
    <name type="scientific">Helobdella robusta</name>
    <name type="common">Californian leech</name>
    <dbReference type="NCBI Taxonomy" id="6412"/>
    <lineage>
        <taxon>Eukaryota</taxon>
        <taxon>Metazoa</taxon>
        <taxon>Spiralia</taxon>
        <taxon>Lophotrochozoa</taxon>
        <taxon>Annelida</taxon>
        <taxon>Clitellata</taxon>
        <taxon>Hirudinea</taxon>
        <taxon>Rhynchobdellida</taxon>
        <taxon>Glossiphoniidae</taxon>
        <taxon>Helobdella</taxon>
    </lineage>
</organism>
<sequence length="188" mass="20781">MTKEDLSTDSKAGLTDWQAKCNRSAARLVFSNPGITNCEKVTSSPRLAAAFIDVQKENVFRRAANDHIVYPFKAAKRTGFLIAASDKSTNNGLSLVRSFDLNLFKYATENANAFYTFCTSGDYINPFSTDGSFCNLFADSSRLAKIAVATSFRTFRAIFWLVHRLYCPSSASSLLSKSLDPCHLNKAK</sequence>
<name>T1F7Q8_HELRO</name>
<reference evidence="3" key="1">
    <citation type="submission" date="2012-12" db="EMBL/GenBank/DDBJ databases">
        <authorList>
            <person name="Hellsten U."/>
            <person name="Grimwood J."/>
            <person name="Chapman J.A."/>
            <person name="Shapiro H."/>
            <person name="Aerts A."/>
            <person name="Otillar R.P."/>
            <person name="Terry A.Y."/>
            <person name="Boore J.L."/>
            <person name="Simakov O."/>
            <person name="Marletaz F."/>
            <person name="Cho S.-J."/>
            <person name="Edsinger-Gonzales E."/>
            <person name="Havlak P."/>
            <person name="Kuo D.-H."/>
            <person name="Larsson T."/>
            <person name="Lv J."/>
            <person name="Arendt D."/>
            <person name="Savage R."/>
            <person name="Osoegawa K."/>
            <person name="de Jong P."/>
            <person name="Lindberg D.R."/>
            <person name="Seaver E.C."/>
            <person name="Weisblat D.A."/>
            <person name="Putnam N.H."/>
            <person name="Grigoriev I.V."/>
            <person name="Rokhsar D.S."/>
        </authorList>
    </citation>
    <scope>NUCLEOTIDE SEQUENCE</scope>
</reference>
<evidence type="ECO:0000313" key="3">
    <source>
        <dbReference type="Proteomes" id="UP000015101"/>
    </source>
</evidence>
<dbReference type="Proteomes" id="UP000015101">
    <property type="component" value="Unassembled WGS sequence"/>
</dbReference>
<dbReference type="RefSeq" id="XP_009018980.1">
    <property type="nucleotide sequence ID" value="XM_009020732.1"/>
</dbReference>
<dbReference type="EMBL" id="AMQM01004841">
    <property type="status" value="NOT_ANNOTATED_CDS"/>
    <property type="molecule type" value="Genomic_DNA"/>
</dbReference>
<accession>T1F7Q8</accession>